<dbReference type="EMBL" id="JACGCI010000032">
    <property type="protein sequence ID" value="KAF6754902.1"/>
    <property type="molecule type" value="Genomic_DNA"/>
</dbReference>
<evidence type="ECO:0000313" key="3">
    <source>
        <dbReference type="Proteomes" id="UP000521943"/>
    </source>
</evidence>
<dbReference type="OrthoDB" id="3070377at2759"/>
<gene>
    <name evidence="2" type="ORF">DFP72DRAFT_897981</name>
</gene>
<feature type="region of interest" description="Disordered" evidence="1">
    <location>
        <begin position="383"/>
        <end position="422"/>
    </location>
</feature>
<name>A0A8H6HZ11_9AGAR</name>
<feature type="compositionally biased region" description="Polar residues" evidence="1">
    <location>
        <begin position="156"/>
        <end position="181"/>
    </location>
</feature>
<reference evidence="2 3" key="1">
    <citation type="submission" date="2020-07" db="EMBL/GenBank/DDBJ databases">
        <title>Comparative genomics of pyrophilous fungi reveals a link between fire events and developmental genes.</title>
        <authorList>
            <consortium name="DOE Joint Genome Institute"/>
            <person name="Steindorff A.S."/>
            <person name="Carver A."/>
            <person name="Calhoun S."/>
            <person name="Stillman K."/>
            <person name="Liu H."/>
            <person name="Lipzen A."/>
            <person name="Pangilinan J."/>
            <person name="Labutti K."/>
            <person name="Bruns T.D."/>
            <person name="Grigoriev I.V."/>
        </authorList>
    </citation>
    <scope>NUCLEOTIDE SEQUENCE [LARGE SCALE GENOMIC DNA]</scope>
    <source>
        <strain evidence="2 3">CBS 144469</strain>
    </source>
</reference>
<feature type="region of interest" description="Disordered" evidence="1">
    <location>
        <begin position="151"/>
        <end position="181"/>
    </location>
</feature>
<evidence type="ECO:0000313" key="2">
    <source>
        <dbReference type="EMBL" id="KAF6754902.1"/>
    </source>
</evidence>
<feature type="compositionally biased region" description="Polar residues" evidence="1">
    <location>
        <begin position="395"/>
        <end position="415"/>
    </location>
</feature>
<proteinExistence type="predicted"/>
<feature type="compositionally biased region" description="Gly residues" evidence="1">
    <location>
        <begin position="460"/>
        <end position="494"/>
    </location>
</feature>
<organism evidence="2 3">
    <name type="scientific">Ephemerocybe angulata</name>
    <dbReference type="NCBI Taxonomy" id="980116"/>
    <lineage>
        <taxon>Eukaryota</taxon>
        <taxon>Fungi</taxon>
        <taxon>Dikarya</taxon>
        <taxon>Basidiomycota</taxon>
        <taxon>Agaricomycotina</taxon>
        <taxon>Agaricomycetes</taxon>
        <taxon>Agaricomycetidae</taxon>
        <taxon>Agaricales</taxon>
        <taxon>Agaricineae</taxon>
        <taxon>Psathyrellaceae</taxon>
        <taxon>Ephemerocybe</taxon>
    </lineage>
</organism>
<dbReference type="AlphaFoldDB" id="A0A8H6HZ11"/>
<dbReference type="Proteomes" id="UP000521943">
    <property type="component" value="Unassembled WGS sequence"/>
</dbReference>
<evidence type="ECO:0000256" key="1">
    <source>
        <dbReference type="SAM" id="MobiDB-lite"/>
    </source>
</evidence>
<accession>A0A8H6HZ11</accession>
<feature type="region of interest" description="Disordered" evidence="1">
    <location>
        <begin position="460"/>
        <end position="508"/>
    </location>
</feature>
<sequence>MKVLYFISSTALMSVSTTPPVETGKTCSTCGRFVPFHPNQNKDSPRYLEPVATCHAVNAVTGKRCNWVRWPTPTSRTASPFLSPPPTFTPLVTAPSATPVQPVYCGHTGCKQTRLDRECARRLCKKHCVELGGCMPASGHRTRDMIAAAKKGKAPVNQNTQLATPSTPLEPSSAHGSNNPSATALVVAAGGRGASEPAPRYTTAIRPGWDDQAKMQALLAEKGRENTAARMVGEKRANHSVTLYVWKPPHGSSPHVRIVQPGESGPYFVLNEKLLRSIGLWDAFIADTMQAYNLTLGLWVHVELGHTVPLKEAILHFYLRASENLEPCRDLDRYLTLSTSTTTANISLRDNLAGARAYVRQETKIALRAPAIAKSAVAGPSGRALLVTTPPPATRQDSGRPSSESPISVRDTSPLTPLPLDDAELKGMRAPSEEMDFDTFLKGLLGGTSASAGGIGLAGASAGGSAAGVSGSGSAGVGGSGSMGGSGSAGGSGSGSAPPSKPRPRRVAKKIKVEISTNSARKRFTVPIDAEVNDLTGFTPSPPPSHLYGTPPLPANGFQWPEGSKAEPIDLDTILKKKWPSDSYVFEIVACLNELHNAKRGGSEAVFNKHFPHAKYCRSTIHDQRKKLNHAPASIKNEALKAGSTHLGLWSTFCQNLRYHEDAIRTGTVTMASGL</sequence>
<protein>
    <submittedName>
        <fullName evidence="2">Uncharacterized protein</fullName>
    </submittedName>
</protein>
<comment type="caution">
    <text evidence="2">The sequence shown here is derived from an EMBL/GenBank/DDBJ whole genome shotgun (WGS) entry which is preliminary data.</text>
</comment>
<keyword evidence="3" id="KW-1185">Reference proteome</keyword>